<gene>
    <name evidence="9" type="ORF">LY60_03603</name>
</gene>
<keyword evidence="10" id="KW-1185">Reference proteome</keyword>
<keyword evidence="7" id="KW-0472">Membrane</keyword>
<evidence type="ECO:0000313" key="10">
    <source>
        <dbReference type="Proteomes" id="UP000315343"/>
    </source>
</evidence>
<dbReference type="GO" id="GO:0016887">
    <property type="term" value="F:ATP hydrolysis activity"/>
    <property type="evidence" value="ECO:0007669"/>
    <property type="project" value="InterPro"/>
</dbReference>
<evidence type="ECO:0000256" key="5">
    <source>
        <dbReference type="ARBA" id="ARBA00022741"/>
    </source>
</evidence>
<evidence type="ECO:0000259" key="8">
    <source>
        <dbReference type="PROSITE" id="PS50893"/>
    </source>
</evidence>
<evidence type="ECO:0000256" key="1">
    <source>
        <dbReference type="ARBA" id="ARBA00004202"/>
    </source>
</evidence>
<dbReference type="GO" id="GO:0015833">
    <property type="term" value="P:peptide transport"/>
    <property type="evidence" value="ECO:0007669"/>
    <property type="project" value="InterPro"/>
</dbReference>
<accession>A0A562IZJ3</accession>
<dbReference type="Pfam" id="PF00005">
    <property type="entry name" value="ABC_tran"/>
    <property type="match status" value="1"/>
</dbReference>
<dbReference type="Proteomes" id="UP000315343">
    <property type="component" value="Unassembled WGS sequence"/>
</dbReference>
<dbReference type="EMBL" id="VLKH01000016">
    <property type="protein sequence ID" value="TWH76429.1"/>
    <property type="molecule type" value="Genomic_DNA"/>
</dbReference>
<evidence type="ECO:0000313" key="9">
    <source>
        <dbReference type="EMBL" id="TWH76429.1"/>
    </source>
</evidence>
<dbReference type="SUPFAM" id="SSF52540">
    <property type="entry name" value="P-loop containing nucleoside triphosphate hydrolases"/>
    <property type="match status" value="1"/>
</dbReference>
<evidence type="ECO:0000256" key="6">
    <source>
        <dbReference type="ARBA" id="ARBA00022840"/>
    </source>
</evidence>
<comment type="caution">
    <text evidence="9">The sequence shown here is derived from an EMBL/GenBank/DDBJ whole genome shotgun (WGS) entry which is preliminary data.</text>
</comment>
<reference evidence="9 10" key="1">
    <citation type="submission" date="2019-07" db="EMBL/GenBank/DDBJ databases">
        <title>Genomic Encyclopedia of Type Strains, Phase I: the one thousand microbial genomes (KMG-I) project.</title>
        <authorList>
            <person name="Kyrpides N."/>
        </authorList>
    </citation>
    <scope>NUCLEOTIDE SEQUENCE [LARGE SCALE GENOMIC DNA]</scope>
    <source>
        <strain evidence="9 10">DSM 13558</strain>
    </source>
</reference>
<dbReference type="InterPro" id="IPR013563">
    <property type="entry name" value="Oligopep_ABC_C"/>
</dbReference>
<dbReference type="GO" id="GO:0005886">
    <property type="term" value="C:plasma membrane"/>
    <property type="evidence" value="ECO:0007669"/>
    <property type="project" value="UniProtKB-SubCell"/>
</dbReference>
<proteinExistence type="inferred from homology"/>
<feature type="domain" description="ABC transporter" evidence="8">
    <location>
        <begin position="11"/>
        <end position="261"/>
    </location>
</feature>
<protein>
    <submittedName>
        <fullName evidence="9">Peptide/nickel transport system ATP-binding protein</fullName>
    </submittedName>
</protein>
<evidence type="ECO:0000256" key="2">
    <source>
        <dbReference type="ARBA" id="ARBA00005417"/>
    </source>
</evidence>
<evidence type="ECO:0000256" key="3">
    <source>
        <dbReference type="ARBA" id="ARBA00022448"/>
    </source>
</evidence>
<evidence type="ECO:0000256" key="4">
    <source>
        <dbReference type="ARBA" id="ARBA00022475"/>
    </source>
</evidence>
<dbReference type="AlphaFoldDB" id="A0A562IZJ3"/>
<comment type="similarity">
    <text evidence="2">Belongs to the ABC transporter superfamily.</text>
</comment>
<sequence length="331" mass="37172">MSEMSNEQSLLKINNIKTHFFTKRGIVPAVDGVTIEIPSGKIIGIVGESGCGKSVTSLSVLGLLQRPGKTVEGSIEFNGRNLLQLNKTQMRKLRGNEISMIFQEPMTSLNPVYTVGKQVSEAITIHENISKEEAKSKVIEIFKNVGIPEAEKRFNAYPHQLSGGLRQRVMIGMAMSCSPKLLIADEPTTALDVTIEAQILHLMRELRDKNHTSIMMITHNLGVVAEICDYVYVMYAGKVMEQADINELFEKPCHPYTEGLMRSIPRIHSKNTRLYSIKGVVPNLLKLPKGCRFSSRCDKATKKCFTQEPELYKIDKNHSVRCFLYENGVRQ</sequence>
<dbReference type="NCBIfam" id="TIGR01727">
    <property type="entry name" value="oligo_HPY"/>
    <property type="match status" value="1"/>
</dbReference>
<dbReference type="CDD" id="cd03257">
    <property type="entry name" value="ABC_NikE_OppD_transporters"/>
    <property type="match status" value="1"/>
</dbReference>
<dbReference type="PANTHER" id="PTHR43297">
    <property type="entry name" value="OLIGOPEPTIDE TRANSPORT ATP-BINDING PROTEIN APPD"/>
    <property type="match status" value="1"/>
</dbReference>
<keyword evidence="3" id="KW-0813">Transport</keyword>
<dbReference type="FunFam" id="3.40.50.300:FF:000016">
    <property type="entry name" value="Oligopeptide ABC transporter ATP-binding component"/>
    <property type="match status" value="1"/>
</dbReference>
<comment type="subcellular location">
    <subcellularLocation>
        <location evidence="1">Cell membrane</location>
        <topology evidence="1">Peripheral membrane protein</topology>
    </subcellularLocation>
</comment>
<keyword evidence="6 9" id="KW-0067">ATP-binding</keyword>
<dbReference type="GO" id="GO:0005524">
    <property type="term" value="F:ATP binding"/>
    <property type="evidence" value="ECO:0007669"/>
    <property type="project" value="UniProtKB-KW"/>
</dbReference>
<dbReference type="SMART" id="SM00382">
    <property type="entry name" value="AAA"/>
    <property type="match status" value="1"/>
</dbReference>
<keyword evidence="5" id="KW-0547">Nucleotide-binding</keyword>
<dbReference type="InterPro" id="IPR003439">
    <property type="entry name" value="ABC_transporter-like_ATP-bd"/>
</dbReference>
<dbReference type="Pfam" id="PF08352">
    <property type="entry name" value="oligo_HPY"/>
    <property type="match status" value="1"/>
</dbReference>
<keyword evidence="4" id="KW-1003">Cell membrane</keyword>
<dbReference type="InterPro" id="IPR050388">
    <property type="entry name" value="ABC_Ni/Peptide_Import"/>
</dbReference>
<name>A0A562IZJ3_9FIRM</name>
<dbReference type="PANTHER" id="PTHR43297:SF2">
    <property type="entry name" value="DIPEPTIDE TRANSPORT ATP-BINDING PROTEIN DPPD"/>
    <property type="match status" value="1"/>
</dbReference>
<organism evidence="9 10">
    <name type="scientific">Sedimentibacter saalensis</name>
    <dbReference type="NCBI Taxonomy" id="130788"/>
    <lineage>
        <taxon>Bacteria</taxon>
        <taxon>Bacillati</taxon>
        <taxon>Bacillota</taxon>
        <taxon>Tissierellia</taxon>
        <taxon>Sedimentibacter</taxon>
    </lineage>
</organism>
<dbReference type="Gene3D" id="3.40.50.300">
    <property type="entry name" value="P-loop containing nucleotide triphosphate hydrolases"/>
    <property type="match status" value="1"/>
</dbReference>
<dbReference type="PROSITE" id="PS50893">
    <property type="entry name" value="ABC_TRANSPORTER_2"/>
    <property type="match status" value="1"/>
</dbReference>
<evidence type="ECO:0000256" key="7">
    <source>
        <dbReference type="ARBA" id="ARBA00023136"/>
    </source>
</evidence>
<dbReference type="InterPro" id="IPR027417">
    <property type="entry name" value="P-loop_NTPase"/>
</dbReference>
<dbReference type="InterPro" id="IPR003593">
    <property type="entry name" value="AAA+_ATPase"/>
</dbReference>